<dbReference type="Pfam" id="PF25917">
    <property type="entry name" value="BSH_RND"/>
    <property type="match status" value="1"/>
</dbReference>
<feature type="domain" description="YknX-like beta-barrel" evidence="8">
    <location>
        <begin position="289"/>
        <end position="368"/>
    </location>
</feature>
<evidence type="ECO:0000259" key="8">
    <source>
        <dbReference type="Pfam" id="PF25990"/>
    </source>
</evidence>
<feature type="transmembrane region" description="Helical" evidence="6">
    <location>
        <begin position="72"/>
        <end position="93"/>
    </location>
</feature>
<feature type="region of interest" description="Disordered" evidence="5">
    <location>
        <begin position="456"/>
        <end position="487"/>
    </location>
</feature>
<evidence type="ECO:0000313" key="9">
    <source>
        <dbReference type="EMBL" id="VWL90077.1"/>
    </source>
</evidence>
<protein>
    <submittedName>
        <fullName evidence="9">Macrolide export protein MacA</fullName>
    </submittedName>
</protein>
<dbReference type="InterPro" id="IPR006143">
    <property type="entry name" value="RND_pump_MFP"/>
</dbReference>
<dbReference type="InterPro" id="IPR058636">
    <property type="entry name" value="Beta-barrel_YknX"/>
</dbReference>
<evidence type="ECO:0000256" key="2">
    <source>
        <dbReference type="ARBA" id="ARBA00009477"/>
    </source>
</evidence>
<keyword evidence="3 4" id="KW-0175">Coiled coil</keyword>
<dbReference type="EMBL" id="CABWIH010000027">
    <property type="protein sequence ID" value="VWL90077.1"/>
    <property type="molecule type" value="Genomic_DNA"/>
</dbReference>
<evidence type="ECO:0000256" key="1">
    <source>
        <dbReference type="ARBA" id="ARBA00004196"/>
    </source>
</evidence>
<dbReference type="GO" id="GO:0016020">
    <property type="term" value="C:membrane"/>
    <property type="evidence" value="ECO:0007669"/>
    <property type="project" value="InterPro"/>
</dbReference>
<dbReference type="InterPro" id="IPR050465">
    <property type="entry name" value="UPF0194_transport"/>
</dbReference>
<dbReference type="Proteomes" id="UP000330807">
    <property type="component" value="Unassembled WGS sequence"/>
</dbReference>
<dbReference type="Gene3D" id="2.40.30.170">
    <property type="match status" value="1"/>
</dbReference>
<dbReference type="SUPFAM" id="SSF111369">
    <property type="entry name" value="HlyD-like secretion proteins"/>
    <property type="match status" value="1"/>
</dbReference>
<dbReference type="AlphaFoldDB" id="A0A5K1IPW1"/>
<evidence type="ECO:0000256" key="4">
    <source>
        <dbReference type="SAM" id="Coils"/>
    </source>
</evidence>
<keyword evidence="6" id="KW-0472">Membrane</keyword>
<evidence type="ECO:0000256" key="5">
    <source>
        <dbReference type="SAM" id="MobiDB-lite"/>
    </source>
</evidence>
<dbReference type="PANTHER" id="PTHR32347:SF27">
    <property type="entry name" value="RND EFFLUX PUMP MEMBRANE FUSION PROTEIN BARREL-SANDWICH DOMAIN-CONTAINING PROTEIN"/>
    <property type="match status" value="1"/>
</dbReference>
<organism evidence="9 10">
    <name type="scientific">Collinsella aerofaciens</name>
    <dbReference type="NCBI Taxonomy" id="74426"/>
    <lineage>
        <taxon>Bacteria</taxon>
        <taxon>Bacillati</taxon>
        <taxon>Actinomycetota</taxon>
        <taxon>Coriobacteriia</taxon>
        <taxon>Coriobacteriales</taxon>
        <taxon>Coriobacteriaceae</taxon>
        <taxon>Collinsella</taxon>
    </lineage>
</organism>
<evidence type="ECO:0000313" key="10">
    <source>
        <dbReference type="Proteomes" id="UP000330807"/>
    </source>
</evidence>
<evidence type="ECO:0000256" key="6">
    <source>
        <dbReference type="SAM" id="Phobius"/>
    </source>
</evidence>
<dbReference type="NCBIfam" id="TIGR01730">
    <property type="entry name" value="RND_mfp"/>
    <property type="match status" value="1"/>
</dbReference>
<evidence type="ECO:0000259" key="7">
    <source>
        <dbReference type="Pfam" id="PF25917"/>
    </source>
</evidence>
<dbReference type="Pfam" id="PF25990">
    <property type="entry name" value="Beta-barrel_YknX"/>
    <property type="match status" value="1"/>
</dbReference>
<proteinExistence type="inferred from homology"/>
<dbReference type="GO" id="GO:0022857">
    <property type="term" value="F:transmembrane transporter activity"/>
    <property type="evidence" value="ECO:0007669"/>
    <property type="project" value="InterPro"/>
</dbReference>
<dbReference type="GO" id="GO:0030313">
    <property type="term" value="C:cell envelope"/>
    <property type="evidence" value="ECO:0007669"/>
    <property type="project" value="UniProtKB-SubCell"/>
</dbReference>
<keyword evidence="6" id="KW-0812">Transmembrane</keyword>
<gene>
    <name evidence="9" type="primary">macA_1</name>
    <name evidence="9" type="ORF">LMKDKBCB_01211</name>
</gene>
<dbReference type="PANTHER" id="PTHR32347">
    <property type="entry name" value="EFFLUX SYSTEM COMPONENT YKNX-RELATED"/>
    <property type="match status" value="1"/>
</dbReference>
<comment type="subcellular location">
    <subcellularLocation>
        <location evidence="1">Cell envelope</location>
    </subcellularLocation>
</comment>
<dbReference type="Gene3D" id="2.40.50.100">
    <property type="match status" value="1"/>
</dbReference>
<feature type="region of interest" description="Disordered" evidence="5">
    <location>
        <begin position="1"/>
        <end position="25"/>
    </location>
</feature>
<evidence type="ECO:0000256" key="3">
    <source>
        <dbReference type="ARBA" id="ARBA00023054"/>
    </source>
</evidence>
<feature type="domain" description="Multidrug resistance protein MdtA-like barrel-sandwich hybrid" evidence="7">
    <location>
        <begin position="129"/>
        <end position="266"/>
    </location>
</feature>
<dbReference type="RefSeq" id="WP_156062947.1">
    <property type="nucleotide sequence ID" value="NZ_CABWIH010000027.1"/>
</dbReference>
<reference evidence="9 10" key="1">
    <citation type="submission" date="2019-10" db="EMBL/GenBank/DDBJ databases">
        <authorList>
            <person name="Wolf R A."/>
        </authorList>
    </citation>
    <scope>NUCLEOTIDE SEQUENCE [LARGE SCALE GENOMIC DNA]</scope>
    <source>
        <strain evidence="9">Collinsella_aerofaciens_AK_138A</strain>
    </source>
</reference>
<dbReference type="InterPro" id="IPR058625">
    <property type="entry name" value="MdtA-like_BSH"/>
</dbReference>
<name>A0A5K1IPW1_9ACTN</name>
<sequence length="487" mass="49659">MPNVPTITPGPDDTERAPEGATETIPLISNAHADSQFDRPNDMAEISDEEAYAKLKAKRAERRRKKLIRRGIAAGVVGAIALIAIVATLVISAQPQGASGPVTDKVTEGTFTTTVEAKGQLKPISSSVVSPSVDGTVDSINVQPGQSVNEGDVLMTIKNDELDRNVAEAQRAVAAAQEDLANAKKAVAAAQATPTTDVDGASAAAAGASAASADTNTVSAAQRSLASAQANLDQANAKAAGRTVTAPSSGSIVELNAKVGATVTSGMIMGESDTSGGKQCMQIADLSKMKVTVQVGEKDIAKIAVGQSANVTYPAFPDIVSQGTVTAIASVANSDSTNGGGGSVTFNVDILIEAPDARLKPGMTAEVSVVTEQLDDVVMVPTMALMTEDGEHYYVNVATDGEGKQTRRVKVTVVTQNDNDAVVGKTQVKHDDQGNEINPNVPVTKLRDGDILKIDNGSGVSADGGNSGTGMTADGGDSGSMSADEGM</sequence>
<comment type="similarity">
    <text evidence="2">Belongs to the membrane fusion protein (MFP) (TC 8.A.1) family.</text>
</comment>
<feature type="coiled-coil region" evidence="4">
    <location>
        <begin position="159"/>
        <end position="193"/>
    </location>
</feature>
<accession>A0A5K1IPW1</accession>
<keyword evidence="6" id="KW-1133">Transmembrane helix</keyword>